<evidence type="ECO:0000313" key="1">
    <source>
        <dbReference type="EMBL" id="JAE17305.1"/>
    </source>
</evidence>
<dbReference type="EMBL" id="GBRH01180591">
    <property type="protein sequence ID" value="JAE17305.1"/>
    <property type="molecule type" value="Transcribed_RNA"/>
</dbReference>
<dbReference type="AlphaFoldDB" id="A0A0A9FWT2"/>
<protein>
    <submittedName>
        <fullName evidence="1">Uncharacterized protein</fullName>
    </submittedName>
</protein>
<accession>A0A0A9FWT2</accession>
<sequence length="80" mass="8565">MRMAGMKGTVGGCSAADYCMQNDGVHGTGREEQEPAKGRLPHHHQASGLLAPGLRFIVVYCVARPWCCRCDFGGGDTIVE</sequence>
<organism evidence="1">
    <name type="scientific">Arundo donax</name>
    <name type="common">Giant reed</name>
    <name type="synonym">Donax arundinaceus</name>
    <dbReference type="NCBI Taxonomy" id="35708"/>
    <lineage>
        <taxon>Eukaryota</taxon>
        <taxon>Viridiplantae</taxon>
        <taxon>Streptophyta</taxon>
        <taxon>Embryophyta</taxon>
        <taxon>Tracheophyta</taxon>
        <taxon>Spermatophyta</taxon>
        <taxon>Magnoliopsida</taxon>
        <taxon>Liliopsida</taxon>
        <taxon>Poales</taxon>
        <taxon>Poaceae</taxon>
        <taxon>PACMAD clade</taxon>
        <taxon>Arundinoideae</taxon>
        <taxon>Arundineae</taxon>
        <taxon>Arundo</taxon>
    </lineage>
</organism>
<proteinExistence type="predicted"/>
<name>A0A0A9FWT2_ARUDO</name>
<reference evidence="1" key="1">
    <citation type="submission" date="2014-09" db="EMBL/GenBank/DDBJ databases">
        <authorList>
            <person name="Magalhaes I.L.F."/>
            <person name="Oliveira U."/>
            <person name="Santos F.R."/>
            <person name="Vidigal T.H.D.A."/>
            <person name="Brescovit A.D."/>
            <person name="Santos A.J."/>
        </authorList>
    </citation>
    <scope>NUCLEOTIDE SEQUENCE</scope>
    <source>
        <tissue evidence="1">Shoot tissue taken approximately 20 cm above the soil surface</tissue>
    </source>
</reference>
<reference evidence="1" key="2">
    <citation type="journal article" date="2015" name="Data Brief">
        <title>Shoot transcriptome of the giant reed, Arundo donax.</title>
        <authorList>
            <person name="Barrero R.A."/>
            <person name="Guerrero F.D."/>
            <person name="Moolhuijzen P."/>
            <person name="Goolsby J.A."/>
            <person name="Tidwell J."/>
            <person name="Bellgard S.E."/>
            <person name="Bellgard M.I."/>
        </authorList>
    </citation>
    <scope>NUCLEOTIDE SEQUENCE</scope>
    <source>
        <tissue evidence="1">Shoot tissue taken approximately 20 cm above the soil surface</tissue>
    </source>
</reference>